<dbReference type="OrthoDB" id="2744543at2759"/>
<dbReference type="PANTHER" id="PTHR42791">
    <property type="entry name" value="GNAT FAMILY ACETYLTRANSFERASE"/>
    <property type="match status" value="1"/>
</dbReference>
<evidence type="ECO:0000313" key="3">
    <source>
        <dbReference type="Proteomes" id="UP000287166"/>
    </source>
</evidence>
<dbReference type="PROSITE" id="PS51186">
    <property type="entry name" value="GNAT"/>
    <property type="match status" value="1"/>
</dbReference>
<dbReference type="InParanoid" id="A0A401G7N9"/>
<proteinExistence type="predicted"/>
<name>A0A401G7N9_9APHY</name>
<dbReference type="CDD" id="cd04301">
    <property type="entry name" value="NAT_SF"/>
    <property type="match status" value="1"/>
</dbReference>
<dbReference type="Pfam" id="PF00583">
    <property type="entry name" value="Acetyltransf_1"/>
    <property type="match status" value="1"/>
</dbReference>
<dbReference type="GO" id="GO:0016747">
    <property type="term" value="F:acyltransferase activity, transferring groups other than amino-acyl groups"/>
    <property type="evidence" value="ECO:0007669"/>
    <property type="project" value="InterPro"/>
</dbReference>
<feature type="domain" description="N-acetyltransferase" evidence="1">
    <location>
        <begin position="95"/>
        <end position="230"/>
    </location>
</feature>
<keyword evidence="3" id="KW-1185">Reference proteome</keyword>
<evidence type="ECO:0000259" key="1">
    <source>
        <dbReference type="PROSITE" id="PS51186"/>
    </source>
</evidence>
<dbReference type="SUPFAM" id="SSF55729">
    <property type="entry name" value="Acyl-CoA N-acyltransferases (Nat)"/>
    <property type="match status" value="1"/>
</dbReference>
<organism evidence="2 3">
    <name type="scientific">Sparassis crispa</name>
    <dbReference type="NCBI Taxonomy" id="139825"/>
    <lineage>
        <taxon>Eukaryota</taxon>
        <taxon>Fungi</taxon>
        <taxon>Dikarya</taxon>
        <taxon>Basidiomycota</taxon>
        <taxon>Agaricomycotina</taxon>
        <taxon>Agaricomycetes</taxon>
        <taxon>Polyporales</taxon>
        <taxon>Sparassidaceae</taxon>
        <taxon>Sparassis</taxon>
    </lineage>
</organism>
<comment type="caution">
    <text evidence="2">The sequence shown here is derived from an EMBL/GenBank/DDBJ whole genome shotgun (WGS) entry which is preliminary data.</text>
</comment>
<dbReference type="STRING" id="139825.A0A401G7N9"/>
<gene>
    <name evidence="2" type="ORF">SCP_0110520</name>
</gene>
<dbReference type="Gene3D" id="3.40.630.30">
    <property type="match status" value="1"/>
</dbReference>
<dbReference type="EMBL" id="BFAD01000001">
    <property type="protein sequence ID" value="GBE78169.1"/>
    <property type="molecule type" value="Genomic_DNA"/>
</dbReference>
<dbReference type="Proteomes" id="UP000287166">
    <property type="component" value="Unassembled WGS sequence"/>
</dbReference>
<dbReference type="RefSeq" id="XP_027609082.1">
    <property type="nucleotide sequence ID" value="XM_027753281.1"/>
</dbReference>
<reference evidence="2 3" key="1">
    <citation type="journal article" date="2018" name="Sci. Rep.">
        <title>Genome sequence of the cauliflower mushroom Sparassis crispa (Hanabiratake) and its association with beneficial usage.</title>
        <authorList>
            <person name="Kiyama R."/>
            <person name="Furutani Y."/>
            <person name="Kawaguchi K."/>
            <person name="Nakanishi T."/>
        </authorList>
    </citation>
    <scope>NUCLEOTIDE SEQUENCE [LARGE SCALE GENOMIC DNA]</scope>
</reference>
<evidence type="ECO:0000313" key="2">
    <source>
        <dbReference type="EMBL" id="GBE78169.1"/>
    </source>
</evidence>
<dbReference type="InterPro" id="IPR000182">
    <property type="entry name" value="GNAT_dom"/>
</dbReference>
<dbReference type="InterPro" id="IPR016181">
    <property type="entry name" value="Acyl_CoA_acyltransferase"/>
</dbReference>
<protein>
    <recommendedName>
        <fullName evidence="1">N-acetyltransferase domain-containing protein</fullName>
    </recommendedName>
</protein>
<sequence length="247" mass="27860">MLSAGNEFKEVVCRPLRYDEISKAVDVTEEAFRDNPLVDYLHNTPDARDSRLVRIGRKAASMIQSSHYVRSKEMLGINGGDGSVMYRSPLTLLSQPRRVLERTLRVILMAILSVCFRLINSREQWQRFQETRKKGDAAAKDSIGDQIEDMFAIDLLAVAPEKQRIGYGSALVGAVTAKADAHSKGTWLITRPPTAGFYERLSFTVVGEYTLGESNPTWTKPPVEMVVMVREPKLLDMYSNLEKGFWN</sequence>
<dbReference type="AlphaFoldDB" id="A0A401G7N9"/>
<accession>A0A401G7N9</accession>
<dbReference type="GeneID" id="38775086"/>
<dbReference type="InterPro" id="IPR052523">
    <property type="entry name" value="Trichothecene_AcTrans"/>
</dbReference>
<dbReference type="PANTHER" id="PTHR42791:SF1">
    <property type="entry name" value="N-ACETYLTRANSFERASE DOMAIN-CONTAINING PROTEIN"/>
    <property type="match status" value="1"/>
</dbReference>